<keyword evidence="3" id="KW-1185">Reference proteome</keyword>
<dbReference type="AlphaFoldDB" id="A0A0X8JR74"/>
<dbReference type="EMBL" id="CP014230">
    <property type="protein sequence ID" value="AMD93367.1"/>
    <property type="molecule type" value="Genomic_DNA"/>
</dbReference>
<dbReference type="Pfam" id="PF11741">
    <property type="entry name" value="AMIN"/>
    <property type="match status" value="1"/>
</dbReference>
<organism evidence="2 3">
    <name type="scientific">Desulfomicrobium orale DSM 12838</name>
    <dbReference type="NCBI Taxonomy" id="888061"/>
    <lineage>
        <taxon>Bacteria</taxon>
        <taxon>Pseudomonadati</taxon>
        <taxon>Thermodesulfobacteriota</taxon>
        <taxon>Desulfovibrionia</taxon>
        <taxon>Desulfovibrionales</taxon>
        <taxon>Desulfomicrobiaceae</taxon>
        <taxon>Desulfomicrobium</taxon>
    </lineage>
</organism>
<accession>A0A0X8JR74</accession>
<reference evidence="3" key="1">
    <citation type="submission" date="2016-02" db="EMBL/GenBank/DDBJ databases">
        <authorList>
            <person name="Holder M.E."/>
            <person name="Ajami N.J."/>
            <person name="Petrosino J.F."/>
        </authorList>
    </citation>
    <scope>NUCLEOTIDE SEQUENCE [LARGE SCALE GENOMIC DNA]</scope>
    <source>
        <strain evidence="3">DSM 12838</strain>
    </source>
</reference>
<proteinExistence type="predicted"/>
<protein>
    <recommendedName>
        <fullName evidence="1">AMIN domain-containing protein</fullName>
    </recommendedName>
</protein>
<name>A0A0X8JR74_9BACT</name>
<evidence type="ECO:0000259" key="1">
    <source>
        <dbReference type="Pfam" id="PF11741"/>
    </source>
</evidence>
<feature type="domain" description="AMIN" evidence="1">
    <location>
        <begin position="95"/>
        <end position="176"/>
    </location>
</feature>
<dbReference type="InterPro" id="IPR021731">
    <property type="entry name" value="AMIN_dom"/>
</dbReference>
<dbReference type="Gene3D" id="2.60.40.3500">
    <property type="match status" value="1"/>
</dbReference>
<gene>
    <name evidence="2" type="ORF">AXF15_09820</name>
</gene>
<dbReference type="Proteomes" id="UP000063964">
    <property type="component" value="Chromosome"/>
</dbReference>
<evidence type="ECO:0000313" key="2">
    <source>
        <dbReference type="EMBL" id="AMD93367.1"/>
    </source>
</evidence>
<dbReference type="KEGG" id="doa:AXF15_09820"/>
<evidence type="ECO:0000313" key="3">
    <source>
        <dbReference type="Proteomes" id="UP000063964"/>
    </source>
</evidence>
<sequence length="201" mass="22745">MVLPTLLWTAAAFAQPGVVRYQVREGDSIRGLLLRHNCLSSMLEYAQAREAFTRLNPGIQYSRQLSPGDTVSVPSMKTGDNGCLAFENVRIVRVEFESAFSAERIRIHLDGPVLPDLFTIDKIPPPRVVCDFDGVLMVSGLAREMDLQGRMIRKVRIGQEERPYPRTRVVLEMDKNLAGRIEQEFFEKESLFVLTVFESGQ</sequence>